<organism evidence="3 4">
    <name type="scientific">Ophiobolus disseminans</name>
    <dbReference type="NCBI Taxonomy" id="1469910"/>
    <lineage>
        <taxon>Eukaryota</taxon>
        <taxon>Fungi</taxon>
        <taxon>Dikarya</taxon>
        <taxon>Ascomycota</taxon>
        <taxon>Pezizomycotina</taxon>
        <taxon>Dothideomycetes</taxon>
        <taxon>Pleosporomycetidae</taxon>
        <taxon>Pleosporales</taxon>
        <taxon>Pleosporineae</taxon>
        <taxon>Phaeosphaeriaceae</taxon>
        <taxon>Ophiobolus</taxon>
    </lineage>
</organism>
<dbReference type="InterPro" id="IPR021514">
    <property type="entry name" value="DUF3176"/>
</dbReference>
<evidence type="ECO:0000313" key="3">
    <source>
        <dbReference type="EMBL" id="KAF2831102.1"/>
    </source>
</evidence>
<dbReference type="PANTHER" id="PTHR35394">
    <property type="entry name" value="DUF3176 DOMAIN-CONTAINING PROTEIN"/>
    <property type="match status" value="1"/>
</dbReference>
<evidence type="ECO:0000313" key="4">
    <source>
        <dbReference type="Proteomes" id="UP000799424"/>
    </source>
</evidence>
<dbReference type="PANTHER" id="PTHR35394:SF5">
    <property type="entry name" value="DUF3176 DOMAIN-CONTAINING PROTEIN"/>
    <property type="match status" value="1"/>
</dbReference>
<evidence type="ECO:0000256" key="1">
    <source>
        <dbReference type="SAM" id="MobiDB-lite"/>
    </source>
</evidence>
<feature type="region of interest" description="Disordered" evidence="1">
    <location>
        <begin position="36"/>
        <end position="69"/>
    </location>
</feature>
<dbReference type="EMBL" id="MU006218">
    <property type="protein sequence ID" value="KAF2831102.1"/>
    <property type="molecule type" value="Genomic_DNA"/>
</dbReference>
<proteinExistence type="predicted"/>
<feature type="compositionally biased region" description="Basic and acidic residues" evidence="1">
    <location>
        <begin position="36"/>
        <end position="51"/>
    </location>
</feature>
<dbReference type="Pfam" id="PF11374">
    <property type="entry name" value="DUF3176"/>
    <property type="match status" value="1"/>
</dbReference>
<keyword evidence="2" id="KW-0812">Transmembrane</keyword>
<dbReference type="Proteomes" id="UP000799424">
    <property type="component" value="Unassembled WGS sequence"/>
</dbReference>
<dbReference type="AlphaFoldDB" id="A0A6A7ACW8"/>
<keyword evidence="2" id="KW-1133">Transmembrane helix</keyword>
<keyword evidence="2" id="KW-0472">Membrane</keyword>
<sequence>MSTDDRGLSRDRLIPPHSYDDVSEVSIELEQLQPVERRGDVARDRTTHPVHESSNVNSISDGAMTEEATVEPRDRISQLKWLWFARSKPLADFDQFDLISRGPWGSILLITHLRSRHLAACDALITVFALAIDPFTQQLIHPVLCHRTALGSVARLPRAHNFTGFGYLALGLQLSSLFDNQNITLVYGIELSAHSYGPIWIKALYRNATANVSTVEAYVGQLAKSMTAHVRTNPKRDQALGYVYGSATKEETCIKVRWAWVSFLAGLVILTFVFLSLTIWRTRKQRHDHSASERGAWKSSSLAVLFARLDGKSQHDYAMVNTKTEMMEAAKDVNVSVMLREDGWKLRATQED</sequence>
<dbReference type="OrthoDB" id="5376804at2759"/>
<protein>
    <submittedName>
        <fullName evidence="3">Uncharacterized protein</fullName>
    </submittedName>
</protein>
<feature type="transmembrane region" description="Helical" evidence="2">
    <location>
        <begin position="258"/>
        <end position="280"/>
    </location>
</feature>
<evidence type="ECO:0000256" key="2">
    <source>
        <dbReference type="SAM" id="Phobius"/>
    </source>
</evidence>
<keyword evidence="4" id="KW-1185">Reference proteome</keyword>
<reference evidence="3" key="1">
    <citation type="journal article" date="2020" name="Stud. Mycol.">
        <title>101 Dothideomycetes genomes: a test case for predicting lifestyles and emergence of pathogens.</title>
        <authorList>
            <person name="Haridas S."/>
            <person name="Albert R."/>
            <person name="Binder M."/>
            <person name="Bloem J."/>
            <person name="Labutti K."/>
            <person name="Salamov A."/>
            <person name="Andreopoulos B."/>
            <person name="Baker S."/>
            <person name="Barry K."/>
            <person name="Bills G."/>
            <person name="Bluhm B."/>
            <person name="Cannon C."/>
            <person name="Castanera R."/>
            <person name="Culley D."/>
            <person name="Daum C."/>
            <person name="Ezra D."/>
            <person name="Gonzalez J."/>
            <person name="Henrissat B."/>
            <person name="Kuo A."/>
            <person name="Liang C."/>
            <person name="Lipzen A."/>
            <person name="Lutzoni F."/>
            <person name="Magnuson J."/>
            <person name="Mondo S."/>
            <person name="Nolan M."/>
            <person name="Ohm R."/>
            <person name="Pangilinan J."/>
            <person name="Park H.-J."/>
            <person name="Ramirez L."/>
            <person name="Alfaro M."/>
            <person name="Sun H."/>
            <person name="Tritt A."/>
            <person name="Yoshinaga Y."/>
            <person name="Zwiers L.-H."/>
            <person name="Turgeon B."/>
            <person name="Goodwin S."/>
            <person name="Spatafora J."/>
            <person name="Crous P."/>
            <person name="Grigoriev I."/>
        </authorList>
    </citation>
    <scope>NUCLEOTIDE SEQUENCE</scope>
    <source>
        <strain evidence="3">CBS 113818</strain>
    </source>
</reference>
<name>A0A6A7ACW8_9PLEO</name>
<accession>A0A6A7ACW8</accession>
<gene>
    <name evidence="3" type="ORF">CC86DRAFT_401656</name>
</gene>